<dbReference type="Proteomes" id="UP000243629">
    <property type="component" value="Unassembled WGS sequence"/>
</dbReference>
<comment type="subcellular location">
    <subcellularLocation>
        <location evidence="1">Cell inner membrane</location>
    </subcellularLocation>
</comment>
<keyword evidence="5" id="KW-0472">Membrane</keyword>
<dbReference type="GO" id="GO:0016746">
    <property type="term" value="F:acyltransferase activity"/>
    <property type="evidence" value="ECO:0007669"/>
    <property type="project" value="UniProtKB-KW"/>
</dbReference>
<dbReference type="GO" id="GO:0005886">
    <property type="term" value="C:plasma membrane"/>
    <property type="evidence" value="ECO:0007669"/>
    <property type="project" value="UniProtKB-SubCell"/>
</dbReference>
<keyword evidence="4 7" id="KW-0808">Transferase</keyword>
<dbReference type="AlphaFoldDB" id="A0A1I4R073"/>
<evidence type="ECO:0000256" key="6">
    <source>
        <dbReference type="ARBA" id="ARBA00023315"/>
    </source>
</evidence>
<reference evidence="8" key="1">
    <citation type="submission" date="2016-10" db="EMBL/GenBank/DDBJ databases">
        <authorList>
            <person name="Varghese N."/>
            <person name="Submissions S."/>
        </authorList>
    </citation>
    <scope>NUCLEOTIDE SEQUENCE [LARGE SCALE GENOMIC DNA]</scope>
    <source>
        <strain evidence="8">DSM 24213</strain>
    </source>
</reference>
<dbReference type="InterPro" id="IPR004960">
    <property type="entry name" value="LipA_acyltrans"/>
</dbReference>
<dbReference type="OrthoDB" id="9803456at2"/>
<dbReference type="PANTHER" id="PTHR30606">
    <property type="entry name" value="LIPID A BIOSYNTHESIS LAUROYL ACYLTRANSFERASE"/>
    <property type="match status" value="1"/>
</dbReference>
<evidence type="ECO:0000256" key="3">
    <source>
        <dbReference type="ARBA" id="ARBA00022519"/>
    </source>
</evidence>
<dbReference type="PANTHER" id="PTHR30606:SF10">
    <property type="entry name" value="PHOSPHATIDYLINOSITOL MANNOSIDE ACYLTRANSFERASE"/>
    <property type="match status" value="1"/>
</dbReference>
<keyword evidence="2" id="KW-1003">Cell membrane</keyword>
<dbReference type="PIRSF" id="PIRSF026649">
    <property type="entry name" value="MsbB"/>
    <property type="match status" value="1"/>
</dbReference>
<keyword evidence="3" id="KW-0997">Cell inner membrane</keyword>
<name>A0A1I4R073_9GAMM</name>
<sequence length="295" mass="33045">MQRLKGAIIVGFLRLFALLPFAMAQRIGAALGWLMWRLPNRARTVTRINLQHCFPQMPEAEREALVGASLIDTGRSFAESACAWMWSPQRTLALVREVDGGEILDQALASGKAVVAITSHLGNWEVLNHWYCARCNPVIFFRPPKQPAVDQLLRRQRAQSGNRVAPSDREGIGMVMREVRNGGAVGIPADPEPALKSGVFVPFFATQALTSKFVPGLLRGDRALAVFLHCIRLPRGQGFKVLVEAAPQALYSSDEQQAVGCMSQVIEDHVRRWPSQYMWSMKRFKKRPPGEPRWY</sequence>
<protein>
    <submittedName>
        <fullName evidence="7">KDO2-lipid IV(A) lauroyltransferase</fullName>
    </submittedName>
</protein>
<evidence type="ECO:0000256" key="2">
    <source>
        <dbReference type="ARBA" id="ARBA00022475"/>
    </source>
</evidence>
<dbReference type="Pfam" id="PF03279">
    <property type="entry name" value="Lip_A_acyltrans"/>
    <property type="match status" value="1"/>
</dbReference>
<evidence type="ECO:0000313" key="7">
    <source>
        <dbReference type="EMBL" id="SFM45657.1"/>
    </source>
</evidence>
<dbReference type="STRING" id="1720063.SAMN05216217_105143"/>
<dbReference type="GO" id="GO:0009247">
    <property type="term" value="P:glycolipid biosynthetic process"/>
    <property type="evidence" value="ECO:0007669"/>
    <property type="project" value="UniProtKB-ARBA"/>
</dbReference>
<accession>A0A1I4R073</accession>
<dbReference type="RefSeq" id="WP_093474663.1">
    <property type="nucleotide sequence ID" value="NZ_FOUI01000005.1"/>
</dbReference>
<evidence type="ECO:0000313" key="8">
    <source>
        <dbReference type="Proteomes" id="UP000243629"/>
    </source>
</evidence>
<organism evidence="7 8">
    <name type="scientific">Halopseudomonas yangmingensis</name>
    <dbReference type="NCBI Taxonomy" id="1720063"/>
    <lineage>
        <taxon>Bacteria</taxon>
        <taxon>Pseudomonadati</taxon>
        <taxon>Pseudomonadota</taxon>
        <taxon>Gammaproteobacteria</taxon>
        <taxon>Pseudomonadales</taxon>
        <taxon>Pseudomonadaceae</taxon>
        <taxon>Halopseudomonas</taxon>
    </lineage>
</organism>
<evidence type="ECO:0000256" key="4">
    <source>
        <dbReference type="ARBA" id="ARBA00022679"/>
    </source>
</evidence>
<dbReference type="NCBIfam" id="NF004190">
    <property type="entry name" value="PRK05645.1"/>
    <property type="match status" value="1"/>
</dbReference>
<proteinExistence type="predicted"/>
<keyword evidence="6" id="KW-0012">Acyltransferase</keyword>
<evidence type="ECO:0000256" key="5">
    <source>
        <dbReference type="ARBA" id="ARBA00023136"/>
    </source>
</evidence>
<dbReference type="EMBL" id="FOUI01000005">
    <property type="protein sequence ID" value="SFM45657.1"/>
    <property type="molecule type" value="Genomic_DNA"/>
</dbReference>
<gene>
    <name evidence="7" type="ORF">SAMN05216217_105143</name>
</gene>
<evidence type="ECO:0000256" key="1">
    <source>
        <dbReference type="ARBA" id="ARBA00004533"/>
    </source>
</evidence>
<dbReference type="CDD" id="cd07984">
    <property type="entry name" value="LPLAT_LABLAT-like"/>
    <property type="match status" value="1"/>
</dbReference>
<keyword evidence="8" id="KW-1185">Reference proteome</keyword>